<keyword evidence="2" id="KW-1133">Transmembrane helix</keyword>
<protein>
    <submittedName>
        <fullName evidence="3">Uncharacterized protein</fullName>
    </submittedName>
</protein>
<evidence type="ECO:0000313" key="3">
    <source>
        <dbReference type="EMBL" id="KCV83774.1"/>
    </source>
</evidence>
<name>A0A058ZQE0_9RHOB</name>
<dbReference type="EMBL" id="AQQY01000001">
    <property type="protein sequence ID" value="KCV83774.1"/>
    <property type="molecule type" value="Genomic_DNA"/>
</dbReference>
<dbReference type="AlphaFoldDB" id="A0A058ZQE0"/>
<feature type="region of interest" description="Disordered" evidence="1">
    <location>
        <begin position="86"/>
        <end position="118"/>
    </location>
</feature>
<keyword evidence="4" id="KW-1185">Reference proteome</keyword>
<dbReference type="STRING" id="1461693.ATO10_03400"/>
<comment type="caution">
    <text evidence="3">The sequence shown here is derived from an EMBL/GenBank/DDBJ whole genome shotgun (WGS) entry which is preliminary data.</text>
</comment>
<feature type="transmembrane region" description="Helical" evidence="2">
    <location>
        <begin position="26"/>
        <end position="49"/>
    </location>
</feature>
<dbReference type="Proteomes" id="UP000024836">
    <property type="component" value="Unassembled WGS sequence"/>
</dbReference>
<evidence type="ECO:0000256" key="2">
    <source>
        <dbReference type="SAM" id="Phobius"/>
    </source>
</evidence>
<evidence type="ECO:0000313" key="4">
    <source>
        <dbReference type="Proteomes" id="UP000024836"/>
    </source>
</evidence>
<keyword evidence="2" id="KW-0472">Membrane</keyword>
<gene>
    <name evidence="3" type="ORF">ATO10_03400</name>
</gene>
<evidence type="ECO:0000256" key="1">
    <source>
        <dbReference type="SAM" id="MobiDB-lite"/>
    </source>
</evidence>
<organism evidence="3 4">
    <name type="scientific">Actibacterium atlanticum</name>
    <dbReference type="NCBI Taxonomy" id="1461693"/>
    <lineage>
        <taxon>Bacteria</taxon>
        <taxon>Pseudomonadati</taxon>
        <taxon>Pseudomonadota</taxon>
        <taxon>Alphaproteobacteria</taxon>
        <taxon>Rhodobacterales</taxon>
        <taxon>Roseobacteraceae</taxon>
        <taxon>Actibacterium</taxon>
    </lineage>
</organism>
<proteinExistence type="predicted"/>
<keyword evidence="2" id="KW-0812">Transmembrane</keyword>
<sequence length="118" mass="13143">MFGGKGWHSRQVDAERDLNSAREPFAFINLLMGAFLGFVAGGIASIYLSSAWSNYVPIVGLIAGGLIVIALDVRLSLKNSHEHMTQAQARWDEKEAETQRKIAEMQKKSSRIPKVERK</sequence>
<dbReference type="RefSeq" id="WP_035247981.1">
    <property type="nucleotide sequence ID" value="NZ_AQQY01000001.1"/>
</dbReference>
<accession>A0A058ZQE0</accession>
<reference evidence="3 4" key="1">
    <citation type="submission" date="2013-04" db="EMBL/GenBank/DDBJ databases">
        <title>Shimia sp. 22II-S11-Z10 Genome Sequencing.</title>
        <authorList>
            <person name="Lai Q."/>
            <person name="Li G."/>
            <person name="Shao Z."/>
        </authorList>
    </citation>
    <scope>NUCLEOTIDE SEQUENCE [LARGE SCALE GENOMIC DNA]</scope>
    <source>
        <strain evidence="4">22II-S11-Z10</strain>
    </source>
</reference>
<feature type="transmembrane region" description="Helical" evidence="2">
    <location>
        <begin position="55"/>
        <end position="75"/>
    </location>
</feature>